<protein>
    <recommendedName>
        <fullName evidence="4">Phosphodiesterase</fullName>
        <ecNumber evidence="4">3.1.4.-</ecNumber>
    </recommendedName>
</protein>
<feature type="region of interest" description="Disordered" evidence="5">
    <location>
        <begin position="239"/>
        <end position="267"/>
    </location>
</feature>
<keyword evidence="2 4" id="KW-0479">Metal-binding</keyword>
<dbReference type="Pfam" id="PF08499">
    <property type="entry name" value="PDEase_I_N"/>
    <property type="match status" value="1"/>
</dbReference>
<reference evidence="8" key="2">
    <citation type="submission" date="2025-08" db="UniProtKB">
        <authorList>
            <consortium name="RefSeq"/>
        </authorList>
    </citation>
    <scope>IDENTIFICATION</scope>
    <source>
        <strain evidence="8">14028-0561.14</strain>
        <tissue evidence="8">Whole fly</tissue>
    </source>
</reference>
<evidence type="ECO:0000256" key="3">
    <source>
        <dbReference type="ARBA" id="ARBA00022801"/>
    </source>
</evidence>
<gene>
    <name evidence="8" type="primary">Pde1c</name>
</gene>
<proteinExistence type="inferred from homology"/>
<feature type="region of interest" description="Disordered" evidence="5">
    <location>
        <begin position="137"/>
        <end position="222"/>
    </location>
</feature>
<reference evidence="7" key="1">
    <citation type="submission" date="2025-05" db="UniProtKB">
        <authorList>
            <consortium name="RefSeq"/>
        </authorList>
    </citation>
    <scope>NUCLEOTIDE SEQUENCE [LARGE SCALE GENOMIC DNA]</scope>
    <source>
        <strain evidence="7">14028-0561.14</strain>
    </source>
</reference>
<keyword evidence="3 4" id="KW-0378">Hydrolase</keyword>
<dbReference type="CDD" id="cd00077">
    <property type="entry name" value="HDc"/>
    <property type="match status" value="1"/>
</dbReference>
<dbReference type="InterPro" id="IPR002073">
    <property type="entry name" value="PDEase_catalytic_dom"/>
</dbReference>
<dbReference type="SMART" id="SM00471">
    <property type="entry name" value="HDc"/>
    <property type="match status" value="1"/>
</dbReference>
<feature type="compositionally biased region" description="Low complexity" evidence="5">
    <location>
        <begin position="290"/>
        <end position="313"/>
    </location>
</feature>
<evidence type="ECO:0000313" key="8">
    <source>
        <dbReference type="RefSeq" id="XP_041631644.1"/>
    </source>
</evidence>
<evidence type="ECO:0000256" key="4">
    <source>
        <dbReference type="RuleBase" id="RU363067"/>
    </source>
</evidence>
<comment type="cofactor">
    <cofactor evidence="4">
        <name>a divalent metal cation</name>
        <dbReference type="ChEBI" id="CHEBI:60240"/>
    </cofactor>
    <text evidence="4">Binds 2 divalent metal cations per subunit. Site 1 may preferentially bind zinc ions, while site 2 has a preference for magnesium and/or manganese ions.</text>
</comment>
<dbReference type="PRINTS" id="PR00387">
    <property type="entry name" value="PDIESTERASE1"/>
</dbReference>
<feature type="region of interest" description="Disordered" evidence="5">
    <location>
        <begin position="904"/>
        <end position="956"/>
    </location>
</feature>
<comment type="similarity">
    <text evidence="4">Belongs to the cyclic nucleotide phosphodiesterase family.</text>
</comment>
<dbReference type="GeneID" id="108082004"/>
<dbReference type="InterPro" id="IPR023088">
    <property type="entry name" value="PDEase"/>
</dbReference>
<evidence type="ECO:0000256" key="5">
    <source>
        <dbReference type="SAM" id="MobiDB-lite"/>
    </source>
</evidence>
<dbReference type="Gene3D" id="1.10.1300.10">
    <property type="entry name" value="3'5'-cyclic nucleotide phosphodiesterase, catalytic domain"/>
    <property type="match status" value="1"/>
</dbReference>
<dbReference type="PROSITE" id="PS00126">
    <property type="entry name" value="PDEASE_I_1"/>
    <property type="match status" value="1"/>
</dbReference>
<dbReference type="InterPro" id="IPR036971">
    <property type="entry name" value="PDEase_catalytic_dom_sf"/>
</dbReference>
<organism evidence="7 8">
    <name type="scientific">Drosophila kikkawai</name>
    <name type="common">Fruit fly</name>
    <dbReference type="NCBI Taxonomy" id="30033"/>
    <lineage>
        <taxon>Eukaryota</taxon>
        <taxon>Metazoa</taxon>
        <taxon>Ecdysozoa</taxon>
        <taxon>Arthropoda</taxon>
        <taxon>Hexapoda</taxon>
        <taxon>Insecta</taxon>
        <taxon>Pterygota</taxon>
        <taxon>Neoptera</taxon>
        <taxon>Endopterygota</taxon>
        <taxon>Diptera</taxon>
        <taxon>Brachycera</taxon>
        <taxon>Muscomorpha</taxon>
        <taxon>Ephydroidea</taxon>
        <taxon>Drosophilidae</taxon>
        <taxon>Drosophila</taxon>
        <taxon>Sophophora</taxon>
    </lineage>
</organism>
<dbReference type="Proteomes" id="UP001652661">
    <property type="component" value="Chromosome 2L"/>
</dbReference>
<feature type="region of interest" description="Disordered" evidence="5">
    <location>
        <begin position="1"/>
        <end position="30"/>
    </location>
</feature>
<sequence length="956" mass="101663">MSNLNPSNAPRRLAPGTATPVTNRGLVPGQATIPGAGAGVCTGNSPGASGPVPAVLTARLTSANTVTSTVTTLEQHQHQVLQHQVSQPTSCPDSPIRRVSSSLKNSALDFASRFFNKCKAATFTVDGATYTIVASTPESLPSKRDEASVGAGATGGSSGAASGNSSSGAASGAASGLAGSGCGSGTGAGGAGGISTPGQEAASPTVAELSGSSGPNATINGQVARHGSLTIIRRTNSRNFNQNDGQQLASPSAATASGTVNPGISFAQTPLSEPLAERLSFRAGSNGPASAGDSRSSNQGSSTGASATTAAAAKMQPSSPNSTNYAADNLQNSSANLSQSESADHTATHSLNALTTGSFLRGDTDIPTTSQQSYETTSNLSFNAGQWETESLPPVDTPDALNKASLRIRSLLRRMDHETVAYEDMQRNLHYAARVLEAVFIDESRRLADEDDELSEVQPDAVPPEVREWLASTFTRQMATSRRKSDEKPKFRSVAHAIRAGIFVDRMYRRVSSSALTAFPPDVVRMLKNLDDWTFDVFALTEAASGQVVKYVAYELFNRYGSIHKFKIAPGILEAFLYRVEEGYCRYRNPYHNNLHAVDVMQTIHYCLCNTGLMNWLTDLEIFASLLAALLHDYEHTGTTNNFHVMSGSETALLYNDRAVLENHHASASFRLLREDEYNILSHLSREEFRELRSLVIEMVLGTDMTNHFQQMKAMRQLLTIQEATIDKQKVLSLVLHCCDISHPAKQWGVHQRWTMLLLEEFFRQGDLEKELGLPFSPLCDRNNTLVAESQICFIDFIVEPSMGVMSDMLEYILAPIAPISKGKPATLVEHEASPLATTSSTEAKTGEFLARKSGMVNNPTKFTIHKPWLSCLVENKKIWKEQAVKDAEARALATAAEEAAAAAAAAAEEGENKPVAAETEAGSGGGDGEQTESAAAVAADPAGVAAAAGEEAAAT</sequence>
<dbReference type="Pfam" id="PF00233">
    <property type="entry name" value="PDEase_I"/>
    <property type="match status" value="1"/>
</dbReference>
<feature type="compositionally biased region" description="Polar residues" evidence="5">
    <location>
        <begin position="316"/>
        <end position="325"/>
    </location>
</feature>
<feature type="domain" description="PDEase" evidence="6">
    <location>
        <begin position="515"/>
        <end position="887"/>
    </location>
</feature>
<dbReference type="EC" id="3.1.4.-" evidence="4"/>
<dbReference type="InterPro" id="IPR013706">
    <property type="entry name" value="PDE1_N"/>
</dbReference>
<feature type="compositionally biased region" description="Polar residues" evidence="5">
    <location>
        <begin position="210"/>
        <end position="221"/>
    </location>
</feature>
<accession>A0ABM3C638</accession>
<dbReference type="PANTHER" id="PTHR11347">
    <property type="entry name" value="CYCLIC NUCLEOTIDE PHOSPHODIESTERASE"/>
    <property type="match status" value="1"/>
</dbReference>
<feature type="compositionally biased region" description="Polar residues" evidence="5">
    <location>
        <begin position="366"/>
        <end position="377"/>
    </location>
</feature>
<feature type="region of interest" description="Disordered" evidence="5">
    <location>
        <begin position="357"/>
        <end position="377"/>
    </location>
</feature>
<feature type="region of interest" description="Disordered" evidence="5">
    <location>
        <begin position="282"/>
        <end position="328"/>
    </location>
</feature>
<dbReference type="InterPro" id="IPR023174">
    <property type="entry name" value="PDEase_CS"/>
</dbReference>
<feature type="compositionally biased region" description="Gly residues" evidence="5">
    <location>
        <begin position="178"/>
        <end position="195"/>
    </location>
</feature>
<dbReference type="PROSITE" id="PS51845">
    <property type="entry name" value="PDEASE_I_2"/>
    <property type="match status" value="1"/>
</dbReference>
<keyword evidence="7" id="KW-1185">Reference proteome</keyword>
<dbReference type="InterPro" id="IPR003607">
    <property type="entry name" value="HD/PDEase_dom"/>
</dbReference>
<evidence type="ECO:0000313" key="7">
    <source>
        <dbReference type="Proteomes" id="UP001652661"/>
    </source>
</evidence>
<name>A0ABM3C638_DROKI</name>
<dbReference type="RefSeq" id="XP_041631644.1">
    <property type="nucleotide sequence ID" value="XM_041775710.2"/>
</dbReference>
<evidence type="ECO:0000256" key="2">
    <source>
        <dbReference type="ARBA" id="ARBA00022723"/>
    </source>
</evidence>
<dbReference type="SUPFAM" id="SSF109604">
    <property type="entry name" value="HD-domain/PDEase-like"/>
    <property type="match status" value="1"/>
</dbReference>
<keyword evidence="1" id="KW-0140">cGMP</keyword>
<evidence type="ECO:0000259" key="6">
    <source>
        <dbReference type="PROSITE" id="PS51845"/>
    </source>
</evidence>
<feature type="compositionally biased region" description="Low complexity" evidence="5">
    <location>
        <begin position="935"/>
        <end position="956"/>
    </location>
</feature>
<evidence type="ECO:0000256" key="1">
    <source>
        <dbReference type="ARBA" id="ARBA00022535"/>
    </source>
</evidence>
<feature type="compositionally biased region" description="Low complexity" evidence="5">
    <location>
        <begin position="159"/>
        <end position="177"/>
    </location>
</feature>